<name>A0AAV2AF40_9ARAC</name>
<feature type="repeat" description="RCC1" evidence="3">
    <location>
        <begin position="583"/>
        <end position="636"/>
    </location>
</feature>
<dbReference type="InterPro" id="IPR051553">
    <property type="entry name" value="Ran_GTPase-activating"/>
</dbReference>
<gene>
    <name evidence="6" type="ORF">LARSCL_LOCUS12132</name>
</gene>
<protein>
    <recommendedName>
        <fullName evidence="5">RCC1-like domain-containing protein</fullName>
    </recommendedName>
</protein>
<dbReference type="InterPro" id="IPR058923">
    <property type="entry name" value="RCC1-like_dom"/>
</dbReference>
<feature type="compositionally biased region" description="Acidic residues" evidence="4">
    <location>
        <begin position="229"/>
        <end position="242"/>
    </location>
</feature>
<dbReference type="Pfam" id="PF00415">
    <property type="entry name" value="RCC1"/>
    <property type="match status" value="1"/>
</dbReference>
<dbReference type="PANTHER" id="PTHR45982:SF1">
    <property type="entry name" value="REGULATOR OF CHROMOSOME CONDENSATION"/>
    <property type="match status" value="1"/>
</dbReference>
<feature type="compositionally biased region" description="Basic and acidic residues" evidence="4">
    <location>
        <begin position="173"/>
        <end position="186"/>
    </location>
</feature>
<feature type="compositionally biased region" description="Polar residues" evidence="4">
    <location>
        <begin position="20"/>
        <end position="37"/>
    </location>
</feature>
<dbReference type="EMBL" id="CAXIEN010000156">
    <property type="protein sequence ID" value="CAL1282562.1"/>
    <property type="molecule type" value="Genomic_DNA"/>
</dbReference>
<evidence type="ECO:0000259" key="5">
    <source>
        <dbReference type="Pfam" id="PF25390"/>
    </source>
</evidence>
<dbReference type="PANTHER" id="PTHR45982">
    <property type="entry name" value="REGULATOR OF CHROMOSOME CONDENSATION"/>
    <property type="match status" value="1"/>
</dbReference>
<feature type="compositionally biased region" description="Basic and acidic residues" evidence="4">
    <location>
        <begin position="194"/>
        <end position="211"/>
    </location>
</feature>
<dbReference type="Gene3D" id="2.130.10.30">
    <property type="entry name" value="Regulator of chromosome condensation 1/beta-lactamase-inhibitor protein II"/>
    <property type="match status" value="1"/>
</dbReference>
<accession>A0AAV2AF40</accession>
<keyword evidence="2" id="KW-0677">Repeat</keyword>
<evidence type="ECO:0000256" key="2">
    <source>
        <dbReference type="ARBA" id="ARBA00022737"/>
    </source>
</evidence>
<evidence type="ECO:0000256" key="4">
    <source>
        <dbReference type="SAM" id="MobiDB-lite"/>
    </source>
</evidence>
<dbReference type="GO" id="GO:0005085">
    <property type="term" value="F:guanyl-nucleotide exchange factor activity"/>
    <property type="evidence" value="ECO:0007669"/>
    <property type="project" value="TreeGrafter"/>
</dbReference>
<feature type="compositionally biased region" description="Basic residues" evidence="4">
    <location>
        <begin position="1"/>
        <end position="10"/>
    </location>
</feature>
<evidence type="ECO:0000313" key="6">
    <source>
        <dbReference type="EMBL" id="CAL1282562.1"/>
    </source>
</evidence>
<keyword evidence="1" id="KW-0344">Guanine-nucleotide releasing factor</keyword>
<dbReference type="PRINTS" id="PR00633">
    <property type="entry name" value="RCCNDNSATION"/>
</dbReference>
<evidence type="ECO:0000256" key="3">
    <source>
        <dbReference type="PROSITE-ProRule" id="PRU00235"/>
    </source>
</evidence>
<feature type="repeat" description="RCC1" evidence="3">
    <location>
        <begin position="530"/>
        <end position="582"/>
    </location>
</feature>
<dbReference type="Pfam" id="PF25390">
    <property type="entry name" value="WD40_RLD"/>
    <property type="match status" value="1"/>
</dbReference>
<dbReference type="PROSITE" id="PS50012">
    <property type="entry name" value="RCC1_3"/>
    <property type="match status" value="5"/>
</dbReference>
<evidence type="ECO:0000313" key="7">
    <source>
        <dbReference type="Proteomes" id="UP001497382"/>
    </source>
</evidence>
<dbReference type="GO" id="GO:0005737">
    <property type="term" value="C:cytoplasm"/>
    <property type="evidence" value="ECO:0007669"/>
    <property type="project" value="TreeGrafter"/>
</dbReference>
<dbReference type="InterPro" id="IPR009091">
    <property type="entry name" value="RCC1/BLIP-II"/>
</dbReference>
<feature type="compositionally biased region" description="Basic and acidic residues" evidence="4">
    <location>
        <begin position="253"/>
        <end position="263"/>
    </location>
</feature>
<organism evidence="6 7">
    <name type="scientific">Larinioides sclopetarius</name>
    <dbReference type="NCBI Taxonomy" id="280406"/>
    <lineage>
        <taxon>Eukaryota</taxon>
        <taxon>Metazoa</taxon>
        <taxon>Ecdysozoa</taxon>
        <taxon>Arthropoda</taxon>
        <taxon>Chelicerata</taxon>
        <taxon>Arachnida</taxon>
        <taxon>Araneae</taxon>
        <taxon>Araneomorphae</taxon>
        <taxon>Entelegynae</taxon>
        <taxon>Araneoidea</taxon>
        <taxon>Araneidae</taxon>
        <taxon>Larinioides</taxon>
    </lineage>
</organism>
<feature type="repeat" description="RCC1" evidence="3">
    <location>
        <begin position="295"/>
        <end position="345"/>
    </location>
</feature>
<feature type="domain" description="RCC1-like" evidence="5">
    <location>
        <begin position="296"/>
        <end position="531"/>
    </location>
</feature>
<proteinExistence type="predicted"/>
<feature type="repeat" description="RCC1" evidence="3">
    <location>
        <begin position="346"/>
        <end position="397"/>
    </location>
</feature>
<dbReference type="SUPFAM" id="SSF50985">
    <property type="entry name" value="RCC1/BLIP-II"/>
    <property type="match status" value="1"/>
</dbReference>
<evidence type="ECO:0000256" key="1">
    <source>
        <dbReference type="ARBA" id="ARBA00022658"/>
    </source>
</evidence>
<reference evidence="6 7" key="1">
    <citation type="submission" date="2024-04" db="EMBL/GenBank/DDBJ databases">
        <authorList>
            <person name="Rising A."/>
            <person name="Reimegard J."/>
            <person name="Sonavane S."/>
            <person name="Akerstrom W."/>
            <person name="Nylinder S."/>
            <person name="Hedman E."/>
            <person name="Kallberg Y."/>
        </authorList>
    </citation>
    <scope>NUCLEOTIDE SEQUENCE [LARGE SCALE GENOMIC DNA]</scope>
</reference>
<comment type="caution">
    <text evidence="6">The sequence shown here is derived from an EMBL/GenBank/DDBJ whole genome shotgun (WGS) entry which is preliminary data.</text>
</comment>
<feature type="region of interest" description="Disordered" evidence="4">
    <location>
        <begin position="1"/>
        <end position="273"/>
    </location>
</feature>
<keyword evidence="7" id="KW-1185">Reference proteome</keyword>
<dbReference type="PROSITE" id="PS00625">
    <property type="entry name" value="RCC1_1"/>
    <property type="match status" value="1"/>
</dbReference>
<dbReference type="InterPro" id="IPR000408">
    <property type="entry name" value="Reg_chr_condens"/>
</dbReference>
<dbReference type="AlphaFoldDB" id="A0AAV2AF40"/>
<feature type="repeat" description="RCC1" evidence="3">
    <location>
        <begin position="398"/>
        <end position="450"/>
    </location>
</feature>
<sequence length="656" mass="71131">MVQNSKSKKAKQAEKAPPVNNDSEQSQIVKNAPSQNHTENESEMNSVPKVESKINGEHNSVAEPESSSNGARLTIKSRTKKAAESAAENKNTKTTVSERGEENSTVPQSKTTKGRPRKDKNIEMDTVVPTADEPTSSGDIPTKDEESTERTVSPRKRKAASPAGEDESENEEVDKAESAETTAPEKKSRKKGATAKDKKEETEKESTEPAKKSHKRVATAKSKIKENIEQDVEIDQESVESSEPEKKSRKRKATEPIKVEEAKSKKRDVKKAVPVTKSKKQKVLLSVPSVRPISGKVFVIGENDVGQLGFGEEVETKRRPAVLELPYSITSIAAGGMHSVCLTESGEVMTFGCNDEGALGRITANGEEEARPGRVEIPEKVIQVSAGDSHSAALTESGQVYIWGNFRSGDGPMGLTADGMKQIRPVRILNKIQIVKISSGADHLACLSSDGIVYTCGCGQNGQLGRLTERACPDAALLEPAAVPVKGRINTRSKTFLIEDIWTSNYSTFLKAQENGMIFAFGLNNYNQLGLVYSMGRQDYGRLGLGENCGEKSLPTLITSLENEKCSNISCGNDVSFAVTEEGSLYSWGMGTNSQLGHGNEDDCFVPRLVEGNFANSWKALKVSGGGQHTLVLATPKESVKSDRKKFFLLEDIFSS</sequence>
<dbReference type="Proteomes" id="UP001497382">
    <property type="component" value="Unassembled WGS sequence"/>
</dbReference>
<feature type="compositionally biased region" description="Low complexity" evidence="4">
    <location>
        <begin position="84"/>
        <end position="93"/>
    </location>
</feature>
<dbReference type="PROSITE" id="PS00626">
    <property type="entry name" value="RCC1_2"/>
    <property type="match status" value="3"/>
</dbReference>